<accession>A0A8T2MQR1</accession>
<comment type="subcellular location">
    <subcellularLocation>
        <location evidence="1">Mitochondrion</location>
    </subcellularLocation>
</comment>
<keyword evidence="6 14" id="KW-0694">RNA-binding</keyword>
<evidence type="ECO:0000313" key="17">
    <source>
        <dbReference type="EMBL" id="KAG9329520.1"/>
    </source>
</evidence>
<protein>
    <recommendedName>
        <fullName evidence="12">5-cytosine rRNA methyltransferase NSUN4</fullName>
    </recommendedName>
    <alternativeName>
        <fullName evidence="13">5-cytosine tRNA methyltransferase NSUN4</fullName>
    </alternativeName>
    <alternativeName>
        <fullName evidence="9">NOL1/NOP2/Sun domain family member 4</fullName>
    </alternativeName>
</protein>
<dbReference type="InterPro" id="IPR049560">
    <property type="entry name" value="MeTrfase_RsmB-F_NOP2_cat"/>
</dbReference>
<dbReference type="GO" id="GO:0031167">
    <property type="term" value="P:rRNA methylation"/>
    <property type="evidence" value="ECO:0007669"/>
    <property type="project" value="TreeGrafter"/>
</dbReference>
<feature type="compositionally biased region" description="Basic and acidic residues" evidence="15">
    <location>
        <begin position="172"/>
        <end position="185"/>
    </location>
</feature>
<dbReference type="OrthoDB" id="8020218at2759"/>
<feature type="non-terminal residue" evidence="17">
    <location>
        <position position="1"/>
    </location>
</feature>
<evidence type="ECO:0000256" key="2">
    <source>
        <dbReference type="ARBA" id="ARBA00022552"/>
    </source>
</evidence>
<dbReference type="Gene3D" id="6.20.240.40">
    <property type="match status" value="1"/>
</dbReference>
<dbReference type="InterPro" id="IPR029063">
    <property type="entry name" value="SAM-dependent_MTases_sf"/>
</dbReference>
<proteinExistence type="inferred from homology"/>
<evidence type="ECO:0000256" key="3">
    <source>
        <dbReference type="ARBA" id="ARBA00022603"/>
    </source>
</evidence>
<dbReference type="EMBL" id="JAFBMS010001133">
    <property type="protein sequence ID" value="KAG9329520.1"/>
    <property type="molecule type" value="Genomic_DNA"/>
</dbReference>
<keyword evidence="18" id="KW-1185">Reference proteome</keyword>
<evidence type="ECO:0000256" key="4">
    <source>
        <dbReference type="ARBA" id="ARBA00022679"/>
    </source>
</evidence>
<sequence length="460" mass="52280">FKVKRSSRTTCYGFFRKVNSNLWLKCFWVIIIQYNWIKTSTSERNHNFECILQAELKAKYTKMAARLDTRILLRKLGNIYSIARRNRVKAKWATSRPKFSSTSLALQYFDMNYGTDLGDLWPSVRIGMLSEQKYGALINNFSNTGDVMTTLQVQGAHDFVYNGALAWEEKQKTTQDHLQSEEHPLRSSTTSETQEAALPPSLSTNIKCFVFPKGDISRFKSARPDGSGMLGYYLLDAASMLPVLALDVQEGHNVLDLCAAPGGKTLALLQTQAIRHLAVNDSSVSRTARLRRVLHSYVPREHLTEDRVRITSFDGRRWGELERDTYDRVLVDVPCTTDRHSLQEEDNNVFSRVRAKERQRLPLLQIQLLLAGLEATRPGGEVVYSTCTLSPLQNECVVEQALELAQERGVSAQVQDLRPLAHVFRDTFHFLPTPRLGELVLPHLTANFGPIYLCKLRRTS</sequence>
<dbReference type="GO" id="GO:0003723">
    <property type="term" value="F:RNA binding"/>
    <property type="evidence" value="ECO:0007669"/>
    <property type="project" value="UniProtKB-UniRule"/>
</dbReference>
<dbReference type="GO" id="GO:0008173">
    <property type="term" value="F:RNA methyltransferase activity"/>
    <property type="evidence" value="ECO:0007669"/>
    <property type="project" value="InterPro"/>
</dbReference>
<dbReference type="GO" id="GO:0005762">
    <property type="term" value="C:mitochondrial large ribosomal subunit"/>
    <property type="evidence" value="ECO:0007669"/>
    <property type="project" value="TreeGrafter"/>
</dbReference>
<feature type="binding site" evidence="14">
    <location>
        <position position="314"/>
    </location>
    <ligand>
        <name>S-adenosyl-L-methionine</name>
        <dbReference type="ChEBI" id="CHEBI:59789"/>
    </ligand>
</feature>
<dbReference type="Proteomes" id="UP000824540">
    <property type="component" value="Unassembled WGS sequence"/>
</dbReference>
<evidence type="ECO:0000256" key="11">
    <source>
        <dbReference type="ARBA" id="ARBA00049906"/>
    </source>
</evidence>
<dbReference type="Pfam" id="PF01189">
    <property type="entry name" value="Methyltr_RsmB-F"/>
    <property type="match status" value="1"/>
</dbReference>
<comment type="catalytic activity">
    <reaction evidence="11">
        <text>a cytidine in mRNA + S-adenosyl-L-methionine = a 5-methylcytidine in mRNA + S-adenosyl-L-homocysteine + H(+)</text>
        <dbReference type="Rhea" id="RHEA:61464"/>
        <dbReference type="Rhea" id="RHEA-COMP:15145"/>
        <dbReference type="Rhea" id="RHEA-COMP:15826"/>
        <dbReference type="ChEBI" id="CHEBI:15378"/>
        <dbReference type="ChEBI" id="CHEBI:57856"/>
        <dbReference type="ChEBI" id="CHEBI:59789"/>
        <dbReference type="ChEBI" id="CHEBI:74483"/>
        <dbReference type="ChEBI" id="CHEBI:82748"/>
    </reaction>
</comment>
<dbReference type="InterPro" id="IPR023267">
    <property type="entry name" value="RCMT"/>
</dbReference>
<dbReference type="Gene3D" id="3.40.50.150">
    <property type="entry name" value="Vaccinia Virus protein VP39"/>
    <property type="match status" value="1"/>
</dbReference>
<evidence type="ECO:0000256" key="9">
    <source>
        <dbReference type="ARBA" id="ARBA00042050"/>
    </source>
</evidence>
<evidence type="ECO:0000256" key="1">
    <source>
        <dbReference type="ARBA" id="ARBA00004173"/>
    </source>
</evidence>
<keyword evidence="5 14" id="KW-0949">S-adenosyl-L-methionine</keyword>
<dbReference type="PANTHER" id="PTHR22808">
    <property type="entry name" value="NCL1 YEAST -RELATED NOL1/NOP2/FMU SUN DOMAIN-CONTAINING"/>
    <property type="match status" value="1"/>
</dbReference>
<feature type="region of interest" description="Disordered" evidence="15">
    <location>
        <begin position="172"/>
        <end position="198"/>
    </location>
</feature>
<keyword evidence="4 14" id="KW-0808">Transferase</keyword>
<dbReference type="SUPFAM" id="SSF53335">
    <property type="entry name" value="S-adenosyl-L-methionine-dependent methyltransferases"/>
    <property type="match status" value="1"/>
</dbReference>
<feature type="binding site" evidence="14">
    <location>
        <begin position="258"/>
        <end position="264"/>
    </location>
    <ligand>
        <name>S-adenosyl-L-methionine</name>
        <dbReference type="ChEBI" id="CHEBI:59789"/>
    </ligand>
</feature>
<dbReference type="FunFam" id="3.40.50.150:FF:000055">
    <property type="entry name" value="5-methylcytosine rRNA methyltransferase NSUN4"/>
    <property type="match status" value="1"/>
</dbReference>
<evidence type="ECO:0000256" key="15">
    <source>
        <dbReference type="SAM" id="MobiDB-lite"/>
    </source>
</evidence>
<name>A0A8T2MQR1_9TELE</name>
<evidence type="ECO:0000313" key="18">
    <source>
        <dbReference type="Proteomes" id="UP000824540"/>
    </source>
</evidence>
<comment type="caution">
    <text evidence="17">The sequence shown here is derived from an EMBL/GenBank/DDBJ whole genome shotgun (WGS) entry which is preliminary data.</text>
</comment>
<dbReference type="PRINTS" id="PR02008">
    <property type="entry name" value="RCMTFAMILY"/>
</dbReference>
<evidence type="ECO:0000256" key="7">
    <source>
        <dbReference type="ARBA" id="ARBA00022946"/>
    </source>
</evidence>
<dbReference type="PANTHER" id="PTHR22808:SF3">
    <property type="entry name" value="5-METHYLCYTOSINE RRNA METHYLTRANSFERASE NSUN4"/>
    <property type="match status" value="1"/>
</dbReference>
<evidence type="ECO:0000256" key="13">
    <source>
        <dbReference type="ARBA" id="ARBA00050049"/>
    </source>
</evidence>
<feature type="binding site" evidence="14">
    <location>
        <position position="281"/>
    </location>
    <ligand>
        <name>S-adenosyl-L-methionine</name>
        <dbReference type="ChEBI" id="CHEBI:59789"/>
    </ligand>
</feature>
<evidence type="ECO:0000256" key="5">
    <source>
        <dbReference type="ARBA" id="ARBA00022691"/>
    </source>
</evidence>
<comment type="catalytic activity">
    <reaction evidence="10">
        <text>a cytidine in rRNA + S-adenosyl-L-methionine = a 5-methylcytidine in rRNA + S-adenosyl-L-homocysteine + H(+)</text>
        <dbReference type="Rhea" id="RHEA:61484"/>
        <dbReference type="Rhea" id="RHEA-COMP:15836"/>
        <dbReference type="Rhea" id="RHEA-COMP:15837"/>
        <dbReference type="ChEBI" id="CHEBI:15378"/>
        <dbReference type="ChEBI" id="CHEBI:57856"/>
        <dbReference type="ChEBI" id="CHEBI:59789"/>
        <dbReference type="ChEBI" id="CHEBI:74483"/>
        <dbReference type="ChEBI" id="CHEBI:82748"/>
    </reaction>
</comment>
<dbReference type="InterPro" id="IPR001678">
    <property type="entry name" value="MeTrfase_RsmB-F_NOP2_dom"/>
</dbReference>
<dbReference type="PROSITE" id="PS51686">
    <property type="entry name" value="SAM_MT_RSMB_NOP"/>
    <property type="match status" value="1"/>
</dbReference>
<gene>
    <name evidence="17" type="ORF">JZ751_004409</name>
</gene>
<keyword evidence="7" id="KW-0809">Transit peptide</keyword>
<evidence type="ECO:0000256" key="10">
    <source>
        <dbReference type="ARBA" id="ARBA00049302"/>
    </source>
</evidence>
<keyword evidence="3 14" id="KW-0489">Methyltransferase</keyword>
<feature type="domain" description="SAM-dependent MTase RsmB/NOP-type" evidence="16">
    <location>
        <begin position="159"/>
        <end position="459"/>
    </location>
</feature>
<dbReference type="AlphaFoldDB" id="A0A8T2MQR1"/>
<organism evidence="17 18">
    <name type="scientific">Albula glossodonta</name>
    <name type="common">roundjaw bonefish</name>
    <dbReference type="NCBI Taxonomy" id="121402"/>
    <lineage>
        <taxon>Eukaryota</taxon>
        <taxon>Metazoa</taxon>
        <taxon>Chordata</taxon>
        <taxon>Craniata</taxon>
        <taxon>Vertebrata</taxon>
        <taxon>Euteleostomi</taxon>
        <taxon>Actinopterygii</taxon>
        <taxon>Neopterygii</taxon>
        <taxon>Teleostei</taxon>
        <taxon>Albuliformes</taxon>
        <taxon>Albulidae</taxon>
        <taxon>Albula</taxon>
    </lineage>
</organism>
<evidence type="ECO:0000256" key="14">
    <source>
        <dbReference type="PROSITE-ProRule" id="PRU01023"/>
    </source>
</evidence>
<comment type="similarity">
    <text evidence="14">Belongs to the class I-like SAM-binding methyltransferase superfamily. RsmB/NOP family.</text>
</comment>
<feature type="active site" description="Nucleophile" evidence="14">
    <location>
        <position position="387"/>
    </location>
</feature>
<evidence type="ECO:0000256" key="12">
    <source>
        <dbReference type="ARBA" id="ARBA00050027"/>
    </source>
</evidence>
<dbReference type="CDD" id="cd02440">
    <property type="entry name" value="AdoMet_MTases"/>
    <property type="match status" value="1"/>
</dbReference>
<evidence type="ECO:0000256" key="6">
    <source>
        <dbReference type="ARBA" id="ARBA00022884"/>
    </source>
</evidence>
<evidence type="ECO:0000256" key="8">
    <source>
        <dbReference type="ARBA" id="ARBA00023128"/>
    </source>
</evidence>
<keyword evidence="8" id="KW-0496">Mitochondrion</keyword>
<feature type="binding site" evidence="14">
    <location>
        <position position="332"/>
    </location>
    <ligand>
        <name>S-adenosyl-L-methionine</name>
        <dbReference type="ChEBI" id="CHEBI:59789"/>
    </ligand>
</feature>
<reference evidence="17" key="1">
    <citation type="thesis" date="2021" institute="BYU ScholarsArchive" country="Provo, UT, USA">
        <title>Applications of and Algorithms for Genome Assembly and Genomic Analyses with an Emphasis on Marine Teleosts.</title>
        <authorList>
            <person name="Pickett B.D."/>
        </authorList>
    </citation>
    <scope>NUCLEOTIDE SEQUENCE</scope>
    <source>
        <strain evidence="17">HI-2016</strain>
    </source>
</reference>
<evidence type="ECO:0000259" key="16">
    <source>
        <dbReference type="PROSITE" id="PS51686"/>
    </source>
</evidence>
<keyword evidence="2" id="KW-0698">rRNA processing</keyword>